<dbReference type="PIRSF" id="PIRSF000126">
    <property type="entry name" value="11-beta-HSD1"/>
    <property type="match status" value="1"/>
</dbReference>
<dbReference type="PANTHER" id="PTHR44196:SF2">
    <property type="entry name" value="SHORT-CHAIN DEHYDROGENASE-RELATED"/>
    <property type="match status" value="1"/>
</dbReference>
<dbReference type="Proteomes" id="UP000326354">
    <property type="component" value="Chromosome"/>
</dbReference>
<dbReference type="RefSeq" id="WP_151966884.1">
    <property type="nucleotide sequence ID" value="NZ_AP019860.1"/>
</dbReference>
<evidence type="ECO:0000256" key="1">
    <source>
        <dbReference type="ARBA" id="ARBA00006484"/>
    </source>
</evidence>
<dbReference type="EMBL" id="AP019860">
    <property type="protein sequence ID" value="BBM82649.1"/>
    <property type="molecule type" value="Genomic_DNA"/>
</dbReference>
<dbReference type="InterPro" id="IPR036291">
    <property type="entry name" value="NAD(P)-bd_dom_sf"/>
</dbReference>
<evidence type="ECO:0000256" key="2">
    <source>
        <dbReference type="ARBA" id="ARBA00023002"/>
    </source>
</evidence>
<name>A0A5S9IIT4_UABAM</name>
<dbReference type="Gene3D" id="3.40.50.720">
    <property type="entry name" value="NAD(P)-binding Rossmann-like Domain"/>
    <property type="match status" value="1"/>
</dbReference>
<gene>
    <name evidence="3" type="ORF">UABAM_00992</name>
</gene>
<sequence length="258" mass="28607">MTKIALVTGASSGIGKVFAQHLAAQNYNLFITARRDELLKQLANELQEKHKVQVTPLALDLATVAGRDQLFAATEGEGHKIDLLVNNAGFGYTGSFLEQTRESALRMVELNVSAVTDITHFFAKKMAERKQGEMIIVASVAAFQPIPYFSVYTATKAYDKFLAQSIYHEMRRHNVHVLALCPGKTDTEFGQVARMSKEKFADGSMTSDEVVAGCLKALRRKKWLYIPGLKNRFIATAQVFFSKKFVAKVAGGLVRKEL</sequence>
<reference evidence="3 4" key="1">
    <citation type="submission" date="2019-08" db="EMBL/GenBank/DDBJ databases">
        <title>Complete genome sequence of Candidatus Uab amorphum.</title>
        <authorList>
            <person name="Shiratori T."/>
            <person name="Suzuki S."/>
            <person name="Kakizawa Y."/>
            <person name="Ishida K."/>
        </authorList>
    </citation>
    <scope>NUCLEOTIDE SEQUENCE [LARGE SCALE GENOMIC DNA]</scope>
    <source>
        <strain evidence="3 4">SRT547</strain>
    </source>
</reference>
<evidence type="ECO:0000313" key="3">
    <source>
        <dbReference type="EMBL" id="BBM82649.1"/>
    </source>
</evidence>
<evidence type="ECO:0000313" key="4">
    <source>
        <dbReference type="Proteomes" id="UP000326354"/>
    </source>
</evidence>
<dbReference type="InterPro" id="IPR002347">
    <property type="entry name" value="SDR_fam"/>
</dbReference>
<keyword evidence="4" id="KW-1185">Reference proteome</keyword>
<dbReference type="GO" id="GO:0016020">
    <property type="term" value="C:membrane"/>
    <property type="evidence" value="ECO:0007669"/>
    <property type="project" value="TreeGrafter"/>
</dbReference>
<protein>
    <submittedName>
        <fullName evidence="3">Short-chain dehydrogenase</fullName>
    </submittedName>
</protein>
<accession>A0A5S9IIT4</accession>
<dbReference type="AlphaFoldDB" id="A0A5S9IIT4"/>
<keyword evidence="2" id="KW-0560">Oxidoreductase</keyword>
<dbReference type="KEGG" id="uam:UABAM_00992"/>
<dbReference type="SUPFAM" id="SSF51735">
    <property type="entry name" value="NAD(P)-binding Rossmann-fold domains"/>
    <property type="match status" value="1"/>
</dbReference>
<dbReference type="PANTHER" id="PTHR44196">
    <property type="entry name" value="DEHYDROGENASE/REDUCTASE SDR FAMILY MEMBER 7B"/>
    <property type="match status" value="1"/>
</dbReference>
<dbReference type="PRINTS" id="PR00081">
    <property type="entry name" value="GDHRDH"/>
</dbReference>
<dbReference type="OrthoDB" id="9808814at2"/>
<dbReference type="Pfam" id="PF00106">
    <property type="entry name" value="adh_short"/>
    <property type="match status" value="1"/>
</dbReference>
<proteinExistence type="inferred from homology"/>
<comment type="similarity">
    <text evidence="1">Belongs to the short-chain dehydrogenases/reductases (SDR) family.</text>
</comment>
<dbReference type="GO" id="GO:0016491">
    <property type="term" value="F:oxidoreductase activity"/>
    <property type="evidence" value="ECO:0007669"/>
    <property type="project" value="UniProtKB-KW"/>
</dbReference>
<organism evidence="3 4">
    <name type="scientific">Uabimicrobium amorphum</name>
    <dbReference type="NCBI Taxonomy" id="2596890"/>
    <lineage>
        <taxon>Bacteria</taxon>
        <taxon>Pseudomonadati</taxon>
        <taxon>Planctomycetota</taxon>
        <taxon>Candidatus Uabimicrobiia</taxon>
        <taxon>Candidatus Uabimicrobiales</taxon>
        <taxon>Candidatus Uabimicrobiaceae</taxon>
        <taxon>Candidatus Uabimicrobium</taxon>
    </lineage>
</organism>